<proteinExistence type="predicted"/>
<name>A0A8X7BD49_TRICX</name>
<evidence type="ECO:0000313" key="1">
    <source>
        <dbReference type="EMBL" id="GFY27481.1"/>
    </source>
</evidence>
<gene>
    <name evidence="1" type="ORF">TNCV_2071011</name>
</gene>
<evidence type="ECO:0000313" key="2">
    <source>
        <dbReference type="Proteomes" id="UP000887159"/>
    </source>
</evidence>
<sequence length="77" mass="8768">MVYDVRQQQSRQIFVKEEPVVVGTKTEDAGCRPGLLPIRNCRERERGPPRGLKVVHQKVTGVPGIENLRYAARQQEV</sequence>
<accession>A0A8X7BD49</accession>
<reference evidence="1" key="1">
    <citation type="submission" date="2020-08" db="EMBL/GenBank/DDBJ databases">
        <title>Multicomponent nature underlies the extraordinary mechanical properties of spider dragline silk.</title>
        <authorList>
            <person name="Kono N."/>
            <person name="Nakamura H."/>
            <person name="Mori M."/>
            <person name="Yoshida Y."/>
            <person name="Ohtoshi R."/>
            <person name="Malay A.D."/>
            <person name="Moran D.A.P."/>
            <person name="Tomita M."/>
            <person name="Numata K."/>
            <person name="Arakawa K."/>
        </authorList>
    </citation>
    <scope>NUCLEOTIDE SEQUENCE</scope>
</reference>
<dbReference type="EMBL" id="BMAU01021379">
    <property type="protein sequence ID" value="GFY27481.1"/>
    <property type="molecule type" value="Genomic_DNA"/>
</dbReference>
<comment type="caution">
    <text evidence="1">The sequence shown here is derived from an EMBL/GenBank/DDBJ whole genome shotgun (WGS) entry which is preliminary data.</text>
</comment>
<protein>
    <submittedName>
        <fullName evidence="1">Uncharacterized protein</fullName>
    </submittedName>
</protein>
<keyword evidence="2" id="KW-1185">Reference proteome</keyword>
<organism evidence="1 2">
    <name type="scientific">Trichonephila clavipes</name>
    <name type="common">Golden silk orbweaver</name>
    <name type="synonym">Nephila clavipes</name>
    <dbReference type="NCBI Taxonomy" id="2585209"/>
    <lineage>
        <taxon>Eukaryota</taxon>
        <taxon>Metazoa</taxon>
        <taxon>Ecdysozoa</taxon>
        <taxon>Arthropoda</taxon>
        <taxon>Chelicerata</taxon>
        <taxon>Arachnida</taxon>
        <taxon>Araneae</taxon>
        <taxon>Araneomorphae</taxon>
        <taxon>Entelegynae</taxon>
        <taxon>Araneoidea</taxon>
        <taxon>Nephilidae</taxon>
        <taxon>Trichonephila</taxon>
    </lineage>
</organism>
<dbReference type="AlphaFoldDB" id="A0A8X7BD49"/>
<dbReference type="Proteomes" id="UP000887159">
    <property type="component" value="Unassembled WGS sequence"/>
</dbReference>